<evidence type="ECO:0000256" key="2">
    <source>
        <dbReference type="SAM" id="Phobius"/>
    </source>
</evidence>
<dbReference type="InterPro" id="IPR025398">
    <property type="entry name" value="DUF4371"/>
</dbReference>
<keyword evidence="2" id="KW-1133">Transmembrane helix</keyword>
<feature type="transmembrane region" description="Helical" evidence="2">
    <location>
        <begin position="535"/>
        <end position="553"/>
    </location>
</feature>
<feature type="compositionally biased region" description="Low complexity" evidence="1">
    <location>
        <begin position="72"/>
        <end position="109"/>
    </location>
</feature>
<name>A0A914YXP9_9BILA</name>
<dbReference type="PANTHER" id="PTHR45749">
    <property type="match status" value="1"/>
</dbReference>
<accession>A0A914YXP9</accession>
<dbReference type="Pfam" id="PF14291">
    <property type="entry name" value="DUF4371"/>
    <property type="match status" value="1"/>
</dbReference>
<proteinExistence type="predicted"/>
<keyword evidence="2" id="KW-0472">Membrane</keyword>
<sequence>MNQRDIRAFFQPPSKKAKLCEIDETPKNELDNTSLPDLTSITGLDNLSDSTLTTGYDISSDLTITTGQDFPPSSSAANIETSSSSSPAASSNIETSSSSSSSPAASSNIESSSSNIVYSCLDIDPAEVINLKLSRKEALHVLENVFRPPLKFDFPSKEYGKSKKIRKPKDEWFERYPCMVWSKSKCGIYCIYCVLFSLDSGGNGNHQKLGKFVRLPFDNWKDFLECSRIHVENEYHLKAVAAVNSFSANFSSVVELLDENAEKDRAKAAKQLEEVIEAIKFCARYRLALRGTEDSGPFKLESDGSSREGILRGLLQYRGNKYEGINILSKAPLNAQYISPRIQNELLSIMAILIQKKLVVKINKSVGFTLFADETSSHSKEFLSIGIRFVNEKLEIREEFLGFWRVEDTSGEALANYLLKTLPELGIDMSKMLGQGYDGAANMCGINKGVSTRIQKLYPAASYFHCAIHGLNLGLNIDKNLAIKKVMAQAGSCAVFLHSTLRTSVFEKHTASVAAQMSGSRENIKHQNLNISLEIMYVPFIIVSPFLIFAVVLNDD</sequence>
<keyword evidence="4" id="KW-1185">Reference proteome</keyword>
<evidence type="ECO:0000313" key="5">
    <source>
        <dbReference type="WBParaSite" id="PSU_v2.g5282.t1"/>
    </source>
</evidence>
<dbReference type="AlphaFoldDB" id="A0A914YXP9"/>
<dbReference type="PANTHER" id="PTHR45749:SF21">
    <property type="entry name" value="DUF4371 DOMAIN-CONTAINING PROTEIN"/>
    <property type="match status" value="1"/>
</dbReference>
<feature type="domain" description="DUF4371" evidence="3">
    <location>
        <begin position="300"/>
        <end position="446"/>
    </location>
</feature>
<reference evidence="5" key="1">
    <citation type="submission" date="2022-11" db="UniProtKB">
        <authorList>
            <consortium name="WormBaseParasite"/>
        </authorList>
    </citation>
    <scope>IDENTIFICATION</scope>
</reference>
<dbReference type="WBParaSite" id="PSU_v2.g5282.t1">
    <property type="protein sequence ID" value="PSU_v2.g5282.t1"/>
    <property type="gene ID" value="PSU_v2.g5282"/>
</dbReference>
<organism evidence="4 5">
    <name type="scientific">Panagrolaimus superbus</name>
    <dbReference type="NCBI Taxonomy" id="310955"/>
    <lineage>
        <taxon>Eukaryota</taxon>
        <taxon>Metazoa</taxon>
        <taxon>Ecdysozoa</taxon>
        <taxon>Nematoda</taxon>
        <taxon>Chromadorea</taxon>
        <taxon>Rhabditida</taxon>
        <taxon>Tylenchina</taxon>
        <taxon>Panagrolaimomorpha</taxon>
        <taxon>Panagrolaimoidea</taxon>
        <taxon>Panagrolaimidae</taxon>
        <taxon>Panagrolaimus</taxon>
    </lineage>
</organism>
<keyword evidence="2" id="KW-0812">Transmembrane</keyword>
<protein>
    <submittedName>
        <fullName evidence="5">DUF4371 domain-containing protein</fullName>
    </submittedName>
</protein>
<evidence type="ECO:0000313" key="4">
    <source>
        <dbReference type="Proteomes" id="UP000887577"/>
    </source>
</evidence>
<dbReference type="Proteomes" id="UP000887577">
    <property type="component" value="Unplaced"/>
</dbReference>
<evidence type="ECO:0000259" key="3">
    <source>
        <dbReference type="Pfam" id="PF14291"/>
    </source>
</evidence>
<feature type="region of interest" description="Disordered" evidence="1">
    <location>
        <begin position="67"/>
        <end position="109"/>
    </location>
</feature>
<evidence type="ECO:0000256" key="1">
    <source>
        <dbReference type="SAM" id="MobiDB-lite"/>
    </source>
</evidence>